<dbReference type="CDD" id="cd23992">
    <property type="entry name" value="PBP_GOBP"/>
    <property type="match status" value="1"/>
</dbReference>
<accession>A0A514TTV8</accession>
<feature type="signal peptide" evidence="1">
    <location>
        <begin position="1"/>
        <end position="24"/>
    </location>
</feature>
<dbReference type="Pfam" id="PF01395">
    <property type="entry name" value="PBP_GOBP"/>
    <property type="match status" value="1"/>
</dbReference>
<dbReference type="EMBL" id="MK990473">
    <property type="protein sequence ID" value="QDJ95951.1"/>
    <property type="molecule type" value="mRNA"/>
</dbReference>
<dbReference type="Gene3D" id="1.10.238.20">
    <property type="entry name" value="Pheromone/general odorant binding protein domain"/>
    <property type="match status" value="1"/>
</dbReference>
<reference evidence="2" key="1">
    <citation type="submission" date="2019-05" db="EMBL/GenBank/DDBJ databases">
        <title>The identification and expression analysis of odorant binding protein genes in Encarsia formosa by antennal transcriptome analysis.</title>
        <authorList>
            <person name="He Y."/>
        </authorList>
    </citation>
    <scope>NUCLEOTIDE SEQUENCE</scope>
    <source>
        <tissue evidence="2">Antenna</tissue>
    </source>
</reference>
<dbReference type="SUPFAM" id="SSF47565">
    <property type="entry name" value="Insect pheromone/odorant-binding proteins"/>
    <property type="match status" value="1"/>
</dbReference>
<evidence type="ECO:0000256" key="1">
    <source>
        <dbReference type="SAM" id="SignalP"/>
    </source>
</evidence>
<proteinExistence type="evidence at transcript level"/>
<organism evidence="2">
    <name type="scientific">Encarsia formosa</name>
    <name type="common">Whitefly parasite</name>
    <dbReference type="NCBI Taxonomy" id="32400"/>
    <lineage>
        <taxon>Eukaryota</taxon>
        <taxon>Metazoa</taxon>
        <taxon>Ecdysozoa</taxon>
        <taxon>Arthropoda</taxon>
        <taxon>Hexapoda</taxon>
        <taxon>Insecta</taxon>
        <taxon>Pterygota</taxon>
        <taxon>Neoptera</taxon>
        <taxon>Endopterygota</taxon>
        <taxon>Hymenoptera</taxon>
        <taxon>Apocrita</taxon>
        <taxon>Proctotrupomorpha</taxon>
        <taxon>Chalcidoidea</taxon>
        <taxon>Aphelinidae</taxon>
        <taxon>Coccophaginae</taxon>
        <taxon>Encarsia</taxon>
    </lineage>
</organism>
<name>A0A514TTV8_ENCFO</name>
<dbReference type="InterPro" id="IPR006170">
    <property type="entry name" value="PBP/GOBP"/>
</dbReference>
<evidence type="ECO:0000313" key="2">
    <source>
        <dbReference type="EMBL" id="QDJ95951.1"/>
    </source>
</evidence>
<protein>
    <submittedName>
        <fullName evidence="2">Odorant-binding protein 8</fullName>
    </submittedName>
</protein>
<keyword evidence="1" id="KW-0732">Signal</keyword>
<dbReference type="AlphaFoldDB" id="A0A514TTV8"/>
<feature type="chain" id="PRO_5022031897" evidence="1">
    <location>
        <begin position="25"/>
        <end position="148"/>
    </location>
</feature>
<dbReference type="InterPro" id="IPR036728">
    <property type="entry name" value="PBP_GOBP_sf"/>
</dbReference>
<sequence>MKTFAFYLNVIFFIKALQVVNVAGLNVHKGDMPSGCVLPEFDKTVVNENIKECIKQSNVEKDLIDRSGTEYLTSDEVTPEFKHFIKCMFVKDNVMSDDGKVLYKDTDCKEVRECKNKITCEDMRGNSHDTAEKLRVCLDKYNLIPSVK</sequence>
<dbReference type="GO" id="GO:0005549">
    <property type="term" value="F:odorant binding"/>
    <property type="evidence" value="ECO:0007669"/>
    <property type="project" value="InterPro"/>
</dbReference>